<dbReference type="AlphaFoldDB" id="A0AAV8V1S2"/>
<dbReference type="Proteomes" id="UP001157974">
    <property type="component" value="Unassembled WGS sequence"/>
</dbReference>
<dbReference type="SUPFAM" id="SSF50978">
    <property type="entry name" value="WD40 repeat-like"/>
    <property type="match status" value="1"/>
</dbReference>
<dbReference type="PANTHER" id="PTHR14221:SF0">
    <property type="entry name" value="WD REPEAT-CONTAINING PROTEIN 44"/>
    <property type="match status" value="1"/>
</dbReference>
<dbReference type="PROSITE" id="PS50294">
    <property type="entry name" value="WD_REPEATS_REGION"/>
    <property type="match status" value="1"/>
</dbReference>
<dbReference type="Pfam" id="PF00400">
    <property type="entry name" value="WD40"/>
    <property type="match status" value="2"/>
</dbReference>
<feature type="region of interest" description="Disordered" evidence="4">
    <location>
        <begin position="1"/>
        <end position="57"/>
    </location>
</feature>
<accession>A0AAV8V1S2</accession>
<evidence type="ECO:0000313" key="6">
    <source>
        <dbReference type="Proteomes" id="UP001157974"/>
    </source>
</evidence>
<evidence type="ECO:0000313" key="5">
    <source>
        <dbReference type="EMBL" id="KAJ8908808.1"/>
    </source>
</evidence>
<keyword evidence="6" id="KW-1185">Reference proteome</keyword>
<dbReference type="SMART" id="SM00320">
    <property type="entry name" value="WD40"/>
    <property type="match status" value="4"/>
</dbReference>
<keyword evidence="2" id="KW-0677">Repeat</keyword>
<dbReference type="PANTHER" id="PTHR14221">
    <property type="entry name" value="WD REPEAT DOMAIN 44"/>
    <property type="match status" value="1"/>
</dbReference>
<dbReference type="PROSITE" id="PS50231">
    <property type="entry name" value="RICIN_B_LECTIN"/>
    <property type="match status" value="1"/>
</dbReference>
<dbReference type="Gene3D" id="2.130.10.10">
    <property type="entry name" value="YVTN repeat-like/Quinoprotein amine dehydrogenase"/>
    <property type="match status" value="1"/>
</dbReference>
<evidence type="ECO:0008006" key="7">
    <source>
        <dbReference type="Google" id="ProtNLM"/>
    </source>
</evidence>
<evidence type="ECO:0000256" key="4">
    <source>
        <dbReference type="SAM" id="MobiDB-lite"/>
    </source>
</evidence>
<organism evidence="5 6">
    <name type="scientific">Rhodosorus marinus</name>
    <dbReference type="NCBI Taxonomy" id="101924"/>
    <lineage>
        <taxon>Eukaryota</taxon>
        <taxon>Rhodophyta</taxon>
        <taxon>Stylonematophyceae</taxon>
        <taxon>Stylonematales</taxon>
        <taxon>Stylonemataceae</taxon>
        <taxon>Rhodosorus</taxon>
    </lineage>
</organism>
<comment type="caution">
    <text evidence="5">The sequence shown here is derived from an EMBL/GenBank/DDBJ whole genome shotgun (WGS) entry which is preliminary data.</text>
</comment>
<name>A0AAV8V1S2_9RHOD</name>
<reference evidence="5 6" key="1">
    <citation type="journal article" date="2023" name="Nat. Commun.">
        <title>Origin of minicircular mitochondrial genomes in red algae.</title>
        <authorList>
            <person name="Lee Y."/>
            <person name="Cho C.H."/>
            <person name="Lee Y.M."/>
            <person name="Park S.I."/>
            <person name="Yang J.H."/>
            <person name="West J.A."/>
            <person name="Bhattacharya D."/>
            <person name="Yoon H.S."/>
        </authorList>
    </citation>
    <scope>NUCLEOTIDE SEQUENCE [LARGE SCALE GENOMIC DNA]</scope>
    <source>
        <strain evidence="5 6">CCMP1338</strain>
        <tissue evidence="5">Whole cell</tissue>
    </source>
</reference>
<proteinExistence type="predicted"/>
<feature type="compositionally biased region" description="Polar residues" evidence="4">
    <location>
        <begin position="1"/>
        <end position="30"/>
    </location>
</feature>
<feature type="compositionally biased region" description="Basic and acidic residues" evidence="4">
    <location>
        <begin position="32"/>
        <end position="45"/>
    </location>
</feature>
<dbReference type="InterPro" id="IPR015943">
    <property type="entry name" value="WD40/YVTN_repeat-like_dom_sf"/>
</dbReference>
<gene>
    <name evidence="5" type="ORF">NDN08_005512</name>
</gene>
<dbReference type="InterPro" id="IPR036322">
    <property type="entry name" value="WD40_repeat_dom_sf"/>
</dbReference>
<feature type="repeat" description="WD" evidence="3">
    <location>
        <begin position="134"/>
        <end position="174"/>
    </location>
</feature>
<sequence>MQSSNTFVTSLFRSADSTPSSKSKMRSGTGNSKERNSRNRRKDIAWAKSVNHGKPPGTRTFKNVYFRQKFRGLGGSIWTMKFNKSGTYFAVGGESPVVKVFKVMDSIIRSEQRSSVDDADEAKPFFEPNPVRVFEGHTKPVVDLDWSQANFLLTASMDTTVRLWHSARGECLRIFKHGDVVSSVVFHPCDNITFLTGCFNGKLQMWSMVQSSSVCAANAEDYISSAAISNDGQSAIVGTVNGRVKFYSMRNEVTREWKLNDTTQIDVRPERAFEVRIGSEDGVKRDLSKKVCAIVPSPSDKEILITTNDAHVRTYMKNDKSLTRLYKGHVAVNNSLRGTYSNDERFLMSPLGKVLSIWDKNEAGVILTKGRNRVEVVHAYEAITLEDERANSKEKLTGALFAPSSDHTDTGNYTIVTASSGGTITVLQRANLDNEVHRPNPEEGGLQRR</sequence>
<evidence type="ECO:0000256" key="1">
    <source>
        <dbReference type="ARBA" id="ARBA00022574"/>
    </source>
</evidence>
<protein>
    <recommendedName>
        <fullName evidence="7">WD repeat-containing protein 44</fullName>
    </recommendedName>
</protein>
<dbReference type="InterPro" id="IPR001680">
    <property type="entry name" value="WD40_rpt"/>
</dbReference>
<dbReference type="InterPro" id="IPR040324">
    <property type="entry name" value="WDR44/Dgr2"/>
</dbReference>
<dbReference type="PROSITE" id="PS50082">
    <property type="entry name" value="WD_REPEATS_2"/>
    <property type="match status" value="1"/>
</dbReference>
<dbReference type="EMBL" id="JAMWBK010000001">
    <property type="protein sequence ID" value="KAJ8908808.1"/>
    <property type="molecule type" value="Genomic_DNA"/>
</dbReference>
<keyword evidence="1 3" id="KW-0853">WD repeat</keyword>
<evidence type="ECO:0000256" key="2">
    <source>
        <dbReference type="ARBA" id="ARBA00022737"/>
    </source>
</evidence>
<evidence type="ECO:0000256" key="3">
    <source>
        <dbReference type="PROSITE-ProRule" id="PRU00221"/>
    </source>
</evidence>